<feature type="transmembrane region" description="Helical" evidence="2">
    <location>
        <begin position="83"/>
        <end position="106"/>
    </location>
</feature>
<dbReference type="Proteomes" id="UP001595789">
    <property type="component" value="Unassembled WGS sequence"/>
</dbReference>
<sequence length="517" mass="54473">MGNKIITEKDFWMCSCGAVPAQFQSTQKTVKKKSGEKFITTRDTATSSWIDFGCTRMMLIMAIIAAAVVVIAAMTVATGGAALIALGAIAGLAGAAWGAVLGTLLCGQLAAKARKWVGSKNNYIVQGVETITGDHTMTCPVGGKVTYAPQIKNWSQAIALGAGNYIGHLMEGMMAGAAIGMGGALISGGAGAFVSGGIRGVGQAAFQFAKSAPMNVIRNIGATFGYAGAGASTSTVVTTAATAVGLRGVTATQAGLQHYGSTGESGWGAAGRGVFAMEEGMYQSGGNILSGNAGWQDVTGLALLLSPVHRAPDELNGRNGKPVKDGEASRDGETAQDGEQKKTEDENVRDATNTPEETAKKDGEGEAYEARIGERRISDDLYDELRDQTPTQEIRDMVNEGVQLPMPDPVLPGLEITKRLHADHIVPMDRVTRMEGFDSLTPEQQLDVLNNPDNFVGLSPSANTSKGPKTFSEWTRHKARGIDVEPNFRNEMISRERILEGQLQKQIDDFNALNNGG</sequence>
<reference evidence="4" key="1">
    <citation type="journal article" date="2019" name="Int. J. Syst. Evol. Microbiol.">
        <title>The Global Catalogue of Microorganisms (GCM) 10K type strain sequencing project: providing services to taxonomists for standard genome sequencing and annotation.</title>
        <authorList>
            <consortium name="The Broad Institute Genomics Platform"/>
            <consortium name="The Broad Institute Genome Sequencing Center for Infectious Disease"/>
            <person name="Wu L."/>
            <person name="Ma J."/>
        </authorList>
    </citation>
    <scope>NUCLEOTIDE SEQUENCE [LARGE SCALE GENOMIC DNA]</scope>
    <source>
        <strain evidence="4">CCM 8691</strain>
    </source>
</reference>
<name>A0ABV8PCS7_9SPHI</name>
<organism evidence="3 4">
    <name type="scientific">Pedobacter lithocola</name>
    <dbReference type="NCBI Taxonomy" id="1908239"/>
    <lineage>
        <taxon>Bacteria</taxon>
        <taxon>Pseudomonadati</taxon>
        <taxon>Bacteroidota</taxon>
        <taxon>Sphingobacteriia</taxon>
        <taxon>Sphingobacteriales</taxon>
        <taxon>Sphingobacteriaceae</taxon>
        <taxon>Pedobacter</taxon>
    </lineage>
</organism>
<feature type="region of interest" description="Disordered" evidence="1">
    <location>
        <begin position="311"/>
        <end position="384"/>
    </location>
</feature>
<dbReference type="RefSeq" id="WP_378986357.1">
    <property type="nucleotide sequence ID" value="NZ_JBHSBW010000013.1"/>
</dbReference>
<feature type="transmembrane region" description="Helical" evidence="2">
    <location>
        <begin position="57"/>
        <end position="77"/>
    </location>
</feature>
<keyword evidence="4" id="KW-1185">Reference proteome</keyword>
<proteinExistence type="predicted"/>
<feature type="compositionally biased region" description="Basic and acidic residues" evidence="1">
    <location>
        <begin position="357"/>
        <end position="384"/>
    </location>
</feature>
<accession>A0ABV8PCS7</accession>
<protein>
    <submittedName>
        <fullName evidence="3">Uncharacterized protein</fullName>
    </submittedName>
</protein>
<gene>
    <name evidence="3" type="ORF">ACFOWA_14520</name>
</gene>
<keyword evidence="2" id="KW-1133">Transmembrane helix</keyword>
<comment type="caution">
    <text evidence="3">The sequence shown here is derived from an EMBL/GenBank/DDBJ whole genome shotgun (WGS) entry which is preliminary data.</text>
</comment>
<evidence type="ECO:0000313" key="4">
    <source>
        <dbReference type="Proteomes" id="UP001595789"/>
    </source>
</evidence>
<evidence type="ECO:0000256" key="2">
    <source>
        <dbReference type="SAM" id="Phobius"/>
    </source>
</evidence>
<feature type="compositionally biased region" description="Basic and acidic residues" evidence="1">
    <location>
        <begin position="311"/>
        <end position="349"/>
    </location>
</feature>
<dbReference type="EMBL" id="JBHSBW010000013">
    <property type="protein sequence ID" value="MFC4212410.1"/>
    <property type="molecule type" value="Genomic_DNA"/>
</dbReference>
<keyword evidence="2" id="KW-0472">Membrane</keyword>
<keyword evidence="2" id="KW-0812">Transmembrane</keyword>
<evidence type="ECO:0000256" key="1">
    <source>
        <dbReference type="SAM" id="MobiDB-lite"/>
    </source>
</evidence>
<evidence type="ECO:0000313" key="3">
    <source>
        <dbReference type="EMBL" id="MFC4212410.1"/>
    </source>
</evidence>